<evidence type="ECO:0000313" key="4">
    <source>
        <dbReference type="Proteomes" id="UP001341281"/>
    </source>
</evidence>
<accession>A0AAQ3SM98</accession>
<dbReference type="PANTHER" id="PTHR33115">
    <property type="entry name" value="ARM REPEAT SUPERFAMILY PROTEIN"/>
    <property type="match status" value="1"/>
</dbReference>
<feature type="transmembrane region" description="Helical" evidence="2">
    <location>
        <begin position="114"/>
        <end position="142"/>
    </location>
</feature>
<evidence type="ECO:0000256" key="1">
    <source>
        <dbReference type="SAM" id="MobiDB-lite"/>
    </source>
</evidence>
<feature type="region of interest" description="Disordered" evidence="1">
    <location>
        <begin position="1"/>
        <end position="88"/>
    </location>
</feature>
<evidence type="ECO:0000313" key="3">
    <source>
        <dbReference type="EMBL" id="WVZ57030.1"/>
    </source>
</evidence>
<dbReference type="PANTHER" id="PTHR33115:SF41">
    <property type="entry name" value="EXPRESSED PROTEIN"/>
    <property type="match status" value="1"/>
</dbReference>
<sequence length="869" mass="94273">MKYKKGRDAGGGESNGDDGGSRKGGGDVPPSIQLDIMEHRAGGRGSGLGTGGPRSTSFFEPWREQTPGSGSGHGSSGRSGGGGGREPPEKRVTLLALRLAVLEKAASGVGMLDFMWATVVLLGGFASALTITDFWCVTVILVGEGARVFSRSHELEWQHHATQTSTAGGALRSSSRFFRHFVRAMADPAAAAVNGGGGGDARARAEMFQRQVVAFVKQRAWHAPDVSLLPYTGWVFVSRKIGRLLSWLQLLSAFTCVALSLMRLWKHGDLGGDGNMRPALLLFYTLALVEASLFLFEKAYWIWKCSVCRLLQQVSDECELGAYGLVSLNRFFYDAYSRCIAGSIFDGIKMDLVSFAEDLILSDFLDEQIIGVRILERFANSDRSAADTLRKVGTSPRSVERLVEMLNWKRLDEEEVRRCAAEVVSKLAGKRQNALRVSAIPGSIESIMSLLHTGRGPPMSGMHPPQQLVHGAAAADRETSPPAGRGYDHLPFNLLGLRILKKLARDHDNCGKIGNARGLLAKIVGFTEASPALLRNPHVTDSQVRAVKLALQVVKMLVSTTGNTGKALREEVAENVFTVSNLRHILRYGQQHRELQKLSTDVLTGMAMEDSGKDTIVGTGGVVKLLLSIFFNSQDTDLGREAGEALAMLVLESEAGCAAILKRDDVLDQLVSALQDDGDARRLNAARVLRSLCAYSGEKHRERLRAVTKALPAVLHATMVDSDKILEVSLGLTTEICRFIDGQRFAAELRSAGVADERAYVERLASILRQYRYPEIRVPRMRRFVVQQVIWLMTSSGGGRGDDGGGGYVELLREVGMERLLQSIADTTSELECYHVFSGSVGIGKHRESFSAIVDSALELIAGSSDGGA</sequence>
<feature type="compositionally biased region" description="Gly residues" evidence="1">
    <location>
        <begin position="43"/>
        <end position="52"/>
    </location>
</feature>
<evidence type="ECO:0000256" key="2">
    <source>
        <dbReference type="SAM" id="Phobius"/>
    </source>
</evidence>
<feature type="compositionally biased region" description="Gly residues" evidence="1">
    <location>
        <begin position="69"/>
        <end position="85"/>
    </location>
</feature>
<feature type="compositionally biased region" description="Basic and acidic residues" evidence="1">
    <location>
        <begin position="1"/>
        <end position="10"/>
    </location>
</feature>
<reference evidence="3 4" key="1">
    <citation type="submission" date="2024-02" db="EMBL/GenBank/DDBJ databases">
        <title>High-quality chromosome-scale genome assembly of Pensacola bahiagrass (Paspalum notatum Flugge var. saurae).</title>
        <authorList>
            <person name="Vega J.M."/>
            <person name="Podio M."/>
            <person name="Orjuela J."/>
            <person name="Siena L.A."/>
            <person name="Pessino S.C."/>
            <person name="Combes M.C."/>
            <person name="Mariac C."/>
            <person name="Albertini E."/>
            <person name="Pupilli F."/>
            <person name="Ortiz J.P.A."/>
            <person name="Leblanc O."/>
        </authorList>
    </citation>
    <scope>NUCLEOTIDE SEQUENCE [LARGE SCALE GENOMIC DNA]</scope>
    <source>
        <strain evidence="3">R1</strain>
        <tissue evidence="3">Leaf</tissue>
    </source>
</reference>
<keyword evidence="2" id="KW-0812">Transmembrane</keyword>
<dbReference type="Gene3D" id="1.25.10.10">
    <property type="entry name" value="Leucine-rich Repeat Variant"/>
    <property type="match status" value="1"/>
</dbReference>
<dbReference type="InterPro" id="IPR011989">
    <property type="entry name" value="ARM-like"/>
</dbReference>
<dbReference type="SUPFAM" id="SSF48371">
    <property type="entry name" value="ARM repeat"/>
    <property type="match status" value="1"/>
</dbReference>
<proteinExistence type="predicted"/>
<dbReference type="AlphaFoldDB" id="A0AAQ3SM98"/>
<organism evidence="3 4">
    <name type="scientific">Paspalum notatum var. saurae</name>
    <dbReference type="NCBI Taxonomy" id="547442"/>
    <lineage>
        <taxon>Eukaryota</taxon>
        <taxon>Viridiplantae</taxon>
        <taxon>Streptophyta</taxon>
        <taxon>Embryophyta</taxon>
        <taxon>Tracheophyta</taxon>
        <taxon>Spermatophyta</taxon>
        <taxon>Magnoliopsida</taxon>
        <taxon>Liliopsida</taxon>
        <taxon>Poales</taxon>
        <taxon>Poaceae</taxon>
        <taxon>PACMAD clade</taxon>
        <taxon>Panicoideae</taxon>
        <taxon>Andropogonodae</taxon>
        <taxon>Paspaleae</taxon>
        <taxon>Paspalinae</taxon>
        <taxon>Paspalum</taxon>
    </lineage>
</organism>
<gene>
    <name evidence="3" type="ORF">U9M48_007474</name>
</gene>
<dbReference type="Proteomes" id="UP001341281">
    <property type="component" value="Chromosome 02"/>
</dbReference>
<dbReference type="EMBL" id="CP144746">
    <property type="protein sequence ID" value="WVZ57030.1"/>
    <property type="molecule type" value="Genomic_DNA"/>
</dbReference>
<keyword evidence="4" id="KW-1185">Reference proteome</keyword>
<keyword evidence="2" id="KW-0472">Membrane</keyword>
<keyword evidence="2" id="KW-1133">Transmembrane helix</keyword>
<protein>
    <submittedName>
        <fullName evidence="3">Uncharacterized protein</fullName>
    </submittedName>
</protein>
<dbReference type="InterPro" id="IPR016024">
    <property type="entry name" value="ARM-type_fold"/>
</dbReference>
<name>A0AAQ3SM98_PASNO</name>